<organism evidence="1 2">
    <name type="scientific">Nakamurella panacisegetis</name>
    <dbReference type="NCBI Taxonomy" id="1090615"/>
    <lineage>
        <taxon>Bacteria</taxon>
        <taxon>Bacillati</taxon>
        <taxon>Actinomycetota</taxon>
        <taxon>Actinomycetes</taxon>
        <taxon>Nakamurellales</taxon>
        <taxon>Nakamurellaceae</taxon>
        <taxon>Nakamurella</taxon>
    </lineage>
</organism>
<evidence type="ECO:0000313" key="2">
    <source>
        <dbReference type="Proteomes" id="UP000198741"/>
    </source>
</evidence>
<dbReference type="SUPFAM" id="SSF50475">
    <property type="entry name" value="FMN-binding split barrel"/>
    <property type="match status" value="1"/>
</dbReference>
<dbReference type="InterPro" id="IPR012349">
    <property type="entry name" value="Split_barrel_FMN-bd"/>
</dbReference>
<dbReference type="EMBL" id="LT629710">
    <property type="protein sequence ID" value="SDP47523.1"/>
    <property type="molecule type" value="Genomic_DNA"/>
</dbReference>
<proteinExistence type="predicted"/>
<accession>A0A1H0T0F4</accession>
<evidence type="ECO:0008006" key="3">
    <source>
        <dbReference type="Google" id="ProtNLM"/>
    </source>
</evidence>
<reference evidence="1 2" key="1">
    <citation type="submission" date="2016-10" db="EMBL/GenBank/DDBJ databases">
        <authorList>
            <person name="de Groot N.N."/>
        </authorList>
    </citation>
    <scope>NUCLEOTIDE SEQUENCE [LARGE SCALE GENOMIC DNA]</scope>
    <source>
        <strain evidence="2">P4-7,KCTC 19426,CECT 7604</strain>
    </source>
</reference>
<gene>
    <name evidence="1" type="ORF">SAMN04515671_4395</name>
</gene>
<protein>
    <recommendedName>
        <fullName evidence="3">Nitroimidazol reductase NimA, pyridoxamine 5'-phosphate oxidase superfamily</fullName>
    </recommendedName>
</protein>
<keyword evidence="2" id="KW-1185">Reference proteome</keyword>
<name>A0A1H0T0F4_9ACTN</name>
<dbReference type="Pfam" id="PF12900">
    <property type="entry name" value="Pyridox_ox_2"/>
    <property type="match status" value="1"/>
</dbReference>
<dbReference type="AlphaFoldDB" id="A0A1H0T0F4"/>
<dbReference type="RefSeq" id="WP_197676310.1">
    <property type="nucleotide sequence ID" value="NZ_LT629710.1"/>
</dbReference>
<dbReference type="STRING" id="1090615.SAMN04515671_4395"/>
<evidence type="ECO:0000313" key="1">
    <source>
        <dbReference type="EMBL" id="SDP47523.1"/>
    </source>
</evidence>
<dbReference type="Proteomes" id="UP000198741">
    <property type="component" value="Chromosome I"/>
</dbReference>
<dbReference type="Gene3D" id="2.30.110.10">
    <property type="entry name" value="Electron Transport, Fmn-binding Protein, Chain A"/>
    <property type="match status" value="1"/>
</dbReference>
<dbReference type="PANTHER" id="PTHR34071:SF2">
    <property type="entry name" value="FLAVIN-NUCLEOTIDE-BINDING PROTEIN"/>
    <property type="match status" value="1"/>
</dbReference>
<dbReference type="PANTHER" id="PTHR34071">
    <property type="entry name" value="5-NITROIMIDAZOLE ANTIBIOTICS RESISTANCE PROTEIN, NIMA-FAMILY-RELATED PROTEIN-RELATED"/>
    <property type="match status" value="1"/>
</dbReference>
<dbReference type="InterPro" id="IPR024747">
    <property type="entry name" value="Pyridox_Oxase-rel"/>
</dbReference>
<sequence>MSSVELTRMKHKAVTDRAALDVLLDEVHLGHFALIVGEYPVVLPIAVARDRDVVLAHGSTGSPWLRTLASGVETSLAVTALDGLQVARTAFESGMNYRSAVLFGRCTVIAETAAKRRALDVLTDALIPGRLAEVRASTAKEMASTLVLALPIEKWSLKVTDGWPEDSAVDMAGDAWAGVVPLSPRYGEPVASPDLRPGVPVPASVLGLSTGPGDHRA</sequence>